<feature type="transmembrane region" description="Helical" evidence="1">
    <location>
        <begin position="95"/>
        <end position="116"/>
    </location>
</feature>
<keyword evidence="1" id="KW-1133">Transmembrane helix</keyword>
<dbReference type="Proteomes" id="UP000886822">
    <property type="component" value="Unassembled WGS sequence"/>
</dbReference>
<keyword evidence="1" id="KW-0812">Transmembrane</keyword>
<evidence type="ECO:0000313" key="2">
    <source>
        <dbReference type="EMBL" id="HIW71910.1"/>
    </source>
</evidence>
<evidence type="ECO:0000313" key="3">
    <source>
        <dbReference type="Proteomes" id="UP000886822"/>
    </source>
</evidence>
<dbReference type="Pfam" id="PF11877">
    <property type="entry name" value="DUF3397"/>
    <property type="match status" value="1"/>
</dbReference>
<organism evidence="2 3">
    <name type="scientific">Candidatus Levilactobacillus faecigallinarum</name>
    <dbReference type="NCBI Taxonomy" id="2838638"/>
    <lineage>
        <taxon>Bacteria</taxon>
        <taxon>Bacillati</taxon>
        <taxon>Bacillota</taxon>
        <taxon>Bacilli</taxon>
        <taxon>Lactobacillales</taxon>
        <taxon>Lactobacillaceae</taxon>
        <taxon>Levilactobacillus</taxon>
    </lineage>
</organism>
<dbReference type="EMBL" id="DXGJ01000035">
    <property type="protein sequence ID" value="HIW71910.1"/>
    <property type="molecule type" value="Genomic_DNA"/>
</dbReference>
<proteinExistence type="predicted"/>
<feature type="transmembrane region" description="Helical" evidence="1">
    <location>
        <begin position="61"/>
        <end position="83"/>
    </location>
</feature>
<protein>
    <submittedName>
        <fullName evidence="2">DUF3397 family protein</fullName>
    </submittedName>
</protein>
<evidence type="ECO:0000256" key="1">
    <source>
        <dbReference type="SAM" id="Phobius"/>
    </source>
</evidence>
<dbReference type="AlphaFoldDB" id="A0A9D1U5J3"/>
<sequence>MTFWTSPAGQLGILLIGWLVIRTARRLLRQRWPQAVTTWDLMAPLLVICSIILIPHGAGLILPWLVMGWMAIGIGVALLQAIHNHELLYPTFFKTFWRITDLYWVIGFSLCFLLTIS</sequence>
<reference evidence="2" key="1">
    <citation type="journal article" date="2021" name="PeerJ">
        <title>Extensive microbial diversity within the chicken gut microbiome revealed by metagenomics and culture.</title>
        <authorList>
            <person name="Gilroy R."/>
            <person name="Ravi A."/>
            <person name="Getino M."/>
            <person name="Pursley I."/>
            <person name="Horton D.L."/>
            <person name="Alikhan N.F."/>
            <person name="Baker D."/>
            <person name="Gharbi K."/>
            <person name="Hall N."/>
            <person name="Watson M."/>
            <person name="Adriaenssens E.M."/>
            <person name="Foster-Nyarko E."/>
            <person name="Jarju S."/>
            <person name="Secka A."/>
            <person name="Antonio M."/>
            <person name="Oren A."/>
            <person name="Chaudhuri R.R."/>
            <person name="La Ragione R."/>
            <person name="Hildebrand F."/>
            <person name="Pallen M.J."/>
        </authorList>
    </citation>
    <scope>NUCLEOTIDE SEQUENCE</scope>
    <source>
        <strain evidence="2">CHK173-259</strain>
    </source>
</reference>
<gene>
    <name evidence="2" type="ORF">H9875_04705</name>
</gene>
<accession>A0A9D1U5J3</accession>
<comment type="caution">
    <text evidence="2">The sequence shown here is derived from an EMBL/GenBank/DDBJ whole genome shotgun (WGS) entry which is preliminary data.</text>
</comment>
<dbReference type="InterPro" id="IPR024515">
    <property type="entry name" value="DUF3397"/>
</dbReference>
<feature type="transmembrane region" description="Helical" evidence="1">
    <location>
        <begin position="6"/>
        <end position="24"/>
    </location>
</feature>
<reference evidence="2" key="2">
    <citation type="submission" date="2021-04" db="EMBL/GenBank/DDBJ databases">
        <authorList>
            <person name="Gilroy R."/>
        </authorList>
    </citation>
    <scope>NUCLEOTIDE SEQUENCE</scope>
    <source>
        <strain evidence="2">CHK173-259</strain>
    </source>
</reference>
<name>A0A9D1U5J3_9LACO</name>
<keyword evidence="1" id="KW-0472">Membrane</keyword>